<comment type="caution">
    <text evidence="3">The sequence shown here is derived from an EMBL/GenBank/DDBJ whole genome shotgun (WGS) entry which is preliminary data.</text>
</comment>
<evidence type="ECO:0000313" key="4">
    <source>
        <dbReference type="Proteomes" id="UP001295684"/>
    </source>
</evidence>
<proteinExistence type="predicted"/>
<keyword evidence="4" id="KW-1185">Reference proteome</keyword>
<feature type="region of interest" description="Disordered" evidence="1">
    <location>
        <begin position="24"/>
        <end position="52"/>
    </location>
</feature>
<dbReference type="AlphaFoldDB" id="A0AAD1XR64"/>
<keyword evidence="2" id="KW-0472">Membrane</keyword>
<organism evidence="3 4">
    <name type="scientific">Euplotes crassus</name>
    <dbReference type="NCBI Taxonomy" id="5936"/>
    <lineage>
        <taxon>Eukaryota</taxon>
        <taxon>Sar</taxon>
        <taxon>Alveolata</taxon>
        <taxon>Ciliophora</taxon>
        <taxon>Intramacronucleata</taxon>
        <taxon>Spirotrichea</taxon>
        <taxon>Hypotrichia</taxon>
        <taxon>Euplotida</taxon>
        <taxon>Euplotidae</taxon>
        <taxon>Moneuplotes</taxon>
    </lineage>
</organism>
<keyword evidence="2" id="KW-0812">Transmembrane</keyword>
<name>A0AAD1XR64_EUPCR</name>
<evidence type="ECO:0000256" key="2">
    <source>
        <dbReference type="SAM" id="Phobius"/>
    </source>
</evidence>
<protein>
    <submittedName>
        <fullName evidence="3">Uncharacterized protein</fullName>
    </submittedName>
</protein>
<reference evidence="3" key="1">
    <citation type="submission" date="2023-07" db="EMBL/GenBank/DDBJ databases">
        <authorList>
            <consortium name="AG Swart"/>
            <person name="Singh M."/>
            <person name="Singh A."/>
            <person name="Seah K."/>
            <person name="Emmerich C."/>
        </authorList>
    </citation>
    <scope>NUCLEOTIDE SEQUENCE</scope>
    <source>
        <strain evidence="3">DP1</strain>
    </source>
</reference>
<sequence length="201" mass="22865">MRKRRVNQDGVHISELLSNLTVSNKDAQQRNRPEARKPANETQKKLSGKKQRNDVVQKSSDWCCTSIKFLLLLFVFTLVGTAVYCYEKDCSKLTGEIVGSGATLLKAIDKQRFEMEAMKTSFETLKHRIMNEPFSEETEKLMEYYSHVLHKSDYFNKIHSSRLNPPEQTLAIAGNQPSALEELVDIGSKIWSVVSIGLLIL</sequence>
<dbReference type="EMBL" id="CAMPGE010018809">
    <property type="protein sequence ID" value="CAI2377191.1"/>
    <property type="molecule type" value="Genomic_DNA"/>
</dbReference>
<dbReference type="Proteomes" id="UP001295684">
    <property type="component" value="Unassembled WGS sequence"/>
</dbReference>
<accession>A0AAD1XR64</accession>
<keyword evidence="2" id="KW-1133">Transmembrane helix</keyword>
<evidence type="ECO:0000256" key="1">
    <source>
        <dbReference type="SAM" id="MobiDB-lite"/>
    </source>
</evidence>
<gene>
    <name evidence="3" type="ORF">ECRASSUSDP1_LOCUS18574</name>
</gene>
<feature type="transmembrane region" description="Helical" evidence="2">
    <location>
        <begin position="67"/>
        <end position="84"/>
    </location>
</feature>
<evidence type="ECO:0000313" key="3">
    <source>
        <dbReference type="EMBL" id="CAI2377191.1"/>
    </source>
</evidence>
<feature type="compositionally biased region" description="Basic and acidic residues" evidence="1">
    <location>
        <begin position="27"/>
        <end position="44"/>
    </location>
</feature>